<accession>A0ACC2S5U0</accession>
<comment type="caution">
    <text evidence="1">The sequence shown here is derived from an EMBL/GenBank/DDBJ whole genome shotgun (WGS) entry which is preliminary data.</text>
</comment>
<organism evidence="1 2">
    <name type="scientific">Entomophthora muscae</name>
    <dbReference type="NCBI Taxonomy" id="34485"/>
    <lineage>
        <taxon>Eukaryota</taxon>
        <taxon>Fungi</taxon>
        <taxon>Fungi incertae sedis</taxon>
        <taxon>Zoopagomycota</taxon>
        <taxon>Entomophthoromycotina</taxon>
        <taxon>Entomophthoromycetes</taxon>
        <taxon>Entomophthorales</taxon>
        <taxon>Entomophthoraceae</taxon>
        <taxon>Entomophthora</taxon>
    </lineage>
</organism>
<evidence type="ECO:0000313" key="2">
    <source>
        <dbReference type="Proteomes" id="UP001165960"/>
    </source>
</evidence>
<gene>
    <name evidence="1" type="ORF">DSO57_1020527</name>
</gene>
<protein>
    <submittedName>
        <fullName evidence="1">Uncharacterized protein</fullName>
    </submittedName>
</protein>
<keyword evidence="2" id="KW-1185">Reference proteome</keyword>
<sequence>MRTAIPEMNELCSFFGLISHGMPVGKSALVRSDFGSKVLALARFSSWVDIQEDIARNLYKERVEG</sequence>
<evidence type="ECO:0000313" key="1">
    <source>
        <dbReference type="EMBL" id="KAJ9057658.1"/>
    </source>
</evidence>
<dbReference type="EMBL" id="QTSX02005776">
    <property type="protein sequence ID" value="KAJ9057658.1"/>
    <property type="molecule type" value="Genomic_DNA"/>
</dbReference>
<name>A0ACC2S5U0_9FUNG</name>
<dbReference type="Proteomes" id="UP001165960">
    <property type="component" value="Unassembled WGS sequence"/>
</dbReference>
<proteinExistence type="predicted"/>
<reference evidence="1" key="1">
    <citation type="submission" date="2022-04" db="EMBL/GenBank/DDBJ databases">
        <title>Genome of the entomopathogenic fungus Entomophthora muscae.</title>
        <authorList>
            <person name="Elya C."/>
            <person name="Lovett B.R."/>
            <person name="Lee E."/>
            <person name="Macias A.M."/>
            <person name="Hajek A.E."/>
            <person name="De Bivort B.L."/>
            <person name="Kasson M.T."/>
            <person name="De Fine Licht H.H."/>
            <person name="Stajich J.E."/>
        </authorList>
    </citation>
    <scope>NUCLEOTIDE SEQUENCE</scope>
    <source>
        <strain evidence="1">Berkeley</strain>
    </source>
</reference>